<dbReference type="PIRSF" id="PIRSF009467">
    <property type="entry name" value="Ureas_acces_UreF"/>
    <property type="match status" value="1"/>
</dbReference>
<dbReference type="Proteomes" id="UP000255515">
    <property type="component" value="Unassembled WGS sequence"/>
</dbReference>
<evidence type="ECO:0000256" key="3">
    <source>
        <dbReference type="HAMAP-Rule" id="MF_01385"/>
    </source>
</evidence>
<evidence type="ECO:0000256" key="1">
    <source>
        <dbReference type="ARBA" id="ARBA00022988"/>
    </source>
</evidence>
<dbReference type="AlphaFoldDB" id="A0A376BY09"/>
<organism evidence="4 5">
    <name type="scientific">Bergeyella zoohelcum</name>
    <dbReference type="NCBI Taxonomy" id="1015"/>
    <lineage>
        <taxon>Bacteria</taxon>
        <taxon>Pseudomonadati</taxon>
        <taxon>Bacteroidota</taxon>
        <taxon>Flavobacteriia</taxon>
        <taxon>Flavobacteriales</taxon>
        <taxon>Weeksellaceae</taxon>
        <taxon>Bergeyella</taxon>
    </lineage>
</organism>
<dbReference type="InterPro" id="IPR038277">
    <property type="entry name" value="UreF_sf"/>
</dbReference>
<dbReference type="RefSeq" id="WP_002687624.1">
    <property type="nucleotide sequence ID" value="NZ_UFTJ01000001.1"/>
</dbReference>
<name>A0A376BY09_9FLAO</name>
<accession>A0A376BY09</accession>
<reference evidence="4 5" key="1">
    <citation type="submission" date="2018-06" db="EMBL/GenBank/DDBJ databases">
        <authorList>
            <consortium name="Pathogen Informatics"/>
            <person name="Doyle S."/>
        </authorList>
    </citation>
    <scope>NUCLEOTIDE SEQUENCE [LARGE SCALE GENOMIC DNA]</scope>
    <source>
        <strain evidence="4 5">NCTC11661</strain>
    </source>
</reference>
<keyword evidence="2 3" id="KW-0143">Chaperone</keyword>
<keyword evidence="1 3" id="KW-0996">Nickel insertion</keyword>
<dbReference type="HAMAP" id="MF_01385">
    <property type="entry name" value="UreF"/>
    <property type="match status" value="1"/>
</dbReference>
<dbReference type="EMBL" id="UFTJ01000001">
    <property type="protein sequence ID" value="SSZ46371.1"/>
    <property type="molecule type" value="Genomic_DNA"/>
</dbReference>
<protein>
    <recommendedName>
        <fullName evidence="3">Urease accessory protein UreF</fullName>
    </recommendedName>
</protein>
<evidence type="ECO:0000313" key="4">
    <source>
        <dbReference type="EMBL" id="SSZ46371.1"/>
    </source>
</evidence>
<dbReference type="GO" id="GO:0016151">
    <property type="term" value="F:nickel cation binding"/>
    <property type="evidence" value="ECO:0007669"/>
    <property type="project" value="UniProtKB-UniRule"/>
</dbReference>
<comment type="subcellular location">
    <subcellularLocation>
        <location evidence="3">Cytoplasm</location>
    </subcellularLocation>
</comment>
<dbReference type="InterPro" id="IPR002639">
    <property type="entry name" value="UreF"/>
</dbReference>
<keyword evidence="3" id="KW-0963">Cytoplasm</keyword>
<comment type="subunit">
    <text evidence="3">UreD, UreF and UreG form a complex that acts as a GTP-hydrolysis-dependent molecular chaperone, activating the urease apoprotein by helping to assemble the nickel containing metallocenter of UreC. The UreE protein probably delivers the nickel.</text>
</comment>
<proteinExistence type="inferred from homology"/>
<comment type="function">
    <text evidence="3">Required for maturation of urease via the functional incorporation of the urease nickel metallocenter.</text>
</comment>
<evidence type="ECO:0000256" key="2">
    <source>
        <dbReference type="ARBA" id="ARBA00023186"/>
    </source>
</evidence>
<comment type="similarity">
    <text evidence="3">Belongs to the UreF family.</text>
</comment>
<dbReference type="PANTHER" id="PTHR33620:SF1">
    <property type="entry name" value="UREASE ACCESSORY PROTEIN F"/>
    <property type="match status" value="1"/>
</dbReference>
<dbReference type="Pfam" id="PF01730">
    <property type="entry name" value="UreF"/>
    <property type="match status" value="1"/>
</dbReference>
<dbReference type="Gene3D" id="1.10.4190.10">
    <property type="entry name" value="Urease accessory protein UreF"/>
    <property type="match status" value="1"/>
</dbReference>
<dbReference type="GO" id="GO:0005737">
    <property type="term" value="C:cytoplasm"/>
    <property type="evidence" value="ECO:0007669"/>
    <property type="project" value="UniProtKB-SubCell"/>
</dbReference>
<gene>
    <name evidence="3 4" type="primary">ureF</name>
    <name evidence="4" type="ORF">NCTC11661_00010</name>
</gene>
<evidence type="ECO:0000313" key="5">
    <source>
        <dbReference type="Proteomes" id="UP000255515"/>
    </source>
</evidence>
<dbReference type="PANTHER" id="PTHR33620">
    <property type="entry name" value="UREASE ACCESSORY PROTEIN F"/>
    <property type="match status" value="1"/>
</dbReference>
<sequence length="228" mass="26230">MQKLLTLLQINDSMFPIGGFTHSYGLETYINKNLVRDTETSKKYAENMLKYSVFYNDAAFLNQVYKDFSKRKVWKKLEELDQLVTALKAPYEIRDASRKLSIRFLKTAQELKPHDFCAKYLDAIQKGILTGHYPLAFGLYALLSGISREDALTAFYYNTLNGIVTNCAKAVPISQIHGQKILFELQPLIEELVAKQDTITEDELGMCCIGQEIRCMQHEKLYTRIYIS</sequence>